<accession>A0ABX2GQ33</accession>
<dbReference type="InterPro" id="IPR050678">
    <property type="entry name" value="DNA_Partitioning_ATPase"/>
</dbReference>
<name>A0ABX2GQ33_9FIRM</name>
<dbReference type="PANTHER" id="PTHR13696">
    <property type="entry name" value="P-LOOP CONTAINING NUCLEOSIDE TRIPHOSPHATE HYDROLASE"/>
    <property type="match status" value="1"/>
</dbReference>
<dbReference type="Pfam" id="PF13614">
    <property type="entry name" value="AAA_31"/>
    <property type="match status" value="1"/>
</dbReference>
<comment type="caution">
    <text evidence="2">The sequence shown here is derived from an EMBL/GenBank/DDBJ whole genome shotgun (WGS) entry which is preliminary data.</text>
</comment>
<dbReference type="Gene3D" id="3.40.50.300">
    <property type="entry name" value="P-loop containing nucleotide triphosphate hydrolases"/>
    <property type="match status" value="1"/>
</dbReference>
<dbReference type="PANTHER" id="PTHR13696:SF99">
    <property type="entry name" value="COBYRINIC ACID AC-DIAMIDE SYNTHASE"/>
    <property type="match status" value="1"/>
</dbReference>
<dbReference type="Proteomes" id="UP000822152">
    <property type="component" value="Unassembled WGS sequence"/>
</dbReference>
<dbReference type="SUPFAM" id="SSF52540">
    <property type="entry name" value="P-loop containing nucleoside triphosphate hydrolases"/>
    <property type="match status" value="1"/>
</dbReference>
<evidence type="ECO:0000259" key="1">
    <source>
        <dbReference type="Pfam" id="PF13614"/>
    </source>
</evidence>
<protein>
    <submittedName>
        <fullName evidence="2">ParA family protein</fullName>
    </submittedName>
</protein>
<dbReference type="InterPro" id="IPR025669">
    <property type="entry name" value="AAA_dom"/>
</dbReference>
<dbReference type="CDD" id="cd02042">
    <property type="entry name" value="ParAB_family"/>
    <property type="match status" value="1"/>
</dbReference>
<feature type="domain" description="AAA" evidence="1">
    <location>
        <begin position="6"/>
        <end position="185"/>
    </location>
</feature>
<organism evidence="2 3">
    <name type="scientific">Blautia wexlerae</name>
    <dbReference type="NCBI Taxonomy" id="418240"/>
    <lineage>
        <taxon>Bacteria</taxon>
        <taxon>Bacillati</taxon>
        <taxon>Bacillota</taxon>
        <taxon>Clostridia</taxon>
        <taxon>Lachnospirales</taxon>
        <taxon>Lachnospiraceae</taxon>
        <taxon>Blautia</taxon>
    </lineage>
</organism>
<gene>
    <name evidence="2" type="ORF">G4952_08140</name>
</gene>
<proteinExistence type="predicted"/>
<sequence>MGKTITICFTNNKGGSGKSTTCSNLGAAIAQTGKKVLLVDGDMQLNLSLAFFSENWVLEHAAGEKNLYYGIKKQEDLTDYVVHTPYENLDLIPSSTLMSSIEYELFTKWQREFILRKCLQKIKESGMYDYILIDAPPTLGGWVMNILCASDKVIIPVEASPWGMFGLANMFKFLNEVRQISPDLEIAGIAVTKVDTRKNYYKQTMETLHELEDIHVFEQIIRVDSSVEWSQDNSIPVVEYKRSSRSAKEYTKLAEEVMKLCQ</sequence>
<evidence type="ECO:0000313" key="3">
    <source>
        <dbReference type="Proteomes" id="UP000822152"/>
    </source>
</evidence>
<evidence type="ECO:0000313" key="2">
    <source>
        <dbReference type="EMBL" id="NSF73780.1"/>
    </source>
</evidence>
<dbReference type="EMBL" id="JAAIPF010000016">
    <property type="protein sequence ID" value="NSF73780.1"/>
    <property type="molecule type" value="Genomic_DNA"/>
</dbReference>
<keyword evidence="3" id="KW-1185">Reference proteome</keyword>
<dbReference type="InterPro" id="IPR027417">
    <property type="entry name" value="P-loop_NTPase"/>
</dbReference>
<reference evidence="2 3" key="1">
    <citation type="journal article" date="2020" name="Cell Host Microbe">
        <title>Functional and Genomic Variation between Human-Derived Isolates of Lachnospiraceae Reveals Inter- and Intra-Species Diversity.</title>
        <authorList>
            <person name="Sorbara M.T."/>
            <person name="Littmann E.R."/>
            <person name="Fontana E."/>
            <person name="Moody T.U."/>
            <person name="Kohout C.E."/>
            <person name="Gjonbalaj M."/>
            <person name="Eaton V."/>
            <person name="Seok R."/>
            <person name="Leiner I.M."/>
            <person name="Pamer E.G."/>
        </authorList>
    </citation>
    <scope>NUCLEOTIDE SEQUENCE [LARGE SCALE GENOMIC DNA]</scope>
    <source>
        <strain evidence="2 3">MSK.20.11</strain>
    </source>
</reference>
<dbReference type="RefSeq" id="WP_173743332.1">
    <property type="nucleotide sequence ID" value="NZ_JAAIPF010000016.1"/>
</dbReference>